<dbReference type="FunFam" id="3.10.20.80:FF:000001">
    <property type="entry name" value="Translation initiation factor IF-3"/>
    <property type="match status" value="1"/>
</dbReference>
<dbReference type="SUPFAM" id="SSF54364">
    <property type="entry name" value="Translation initiation factor IF3, N-terminal domain"/>
    <property type="match status" value="1"/>
</dbReference>
<evidence type="ECO:0000256" key="3">
    <source>
        <dbReference type="ARBA" id="ARBA00022917"/>
    </source>
</evidence>
<name>A0A1G2BWE4_9BACT</name>
<dbReference type="InterPro" id="IPR036788">
    <property type="entry name" value="T_IF-3_C_sf"/>
</dbReference>
<gene>
    <name evidence="7" type="ORF">A2406_01125</name>
</gene>
<dbReference type="InterPro" id="IPR019815">
    <property type="entry name" value="Translation_initiation_fac_3_C"/>
</dbReference>
<dbReference type="InterPro" id="IPR019814">
    <property type="entry name" value="Translation_initiation_fac_3_N"/>
</dbReference>
<reference evidence="7 8" key="1">
    <citation type="journal article" date="2016" name="Nat. Commun.">
        <title>Thousands of microbial genomes shed light on interconnected biogeochemical processes in an aquifer system.</title>
        <authorList>
            <person name="Anantharaman K."/>
            <person name="Brown C.T."/>
            <person name="Hug L.A."/>
            <person name="Sharon I."/>
            <person name="Castelle C.J."/>
            <person name="Probst A.J."/>
            <person name="Thomas B.C."/>
            <person name="Singh A."/>
            <person name="Wilkins M.J."/>
            <person name="Karaoz U."/>
            <person name="Brodie E.L."/>
            <person name="Williams K.H."/>
            <person name="Hubbard S.S."/>
            <person name="Banfield J.F."/>
        </authorList>
    </citation>
    <scope>NUCLEOTIDE SEQUENCE [LARGE SCALE GENOMIC DNA]</scope>
</reference>
<dbReference type="Pfam" id="PF05198">
    <property type="entry name" value="IF3_N"/>
    <property type="match status" value="1"/>
</dbReference>
<accession>A0A1G2BWE4</accession>
<keyword evidence="3" id="KW-0648">Protein biosynthesis</keyword>
<comment type="caution">
    <text evidence="7">The sequence shown here is derived from an EMBL/GenBank/DDBJ whole genome shotgun (WGS) entry which is preliminary data.</text>
</comment>
<dbReference type="Proteomes" id="UP000177626">
    <property type="component" value="Unassembled WGS sequence"/>
</dbReference>
<evidence type="ECO:0000313" key="8">
    <source>
        <dbReference type="Proteomes" id="UP000177626"/>
    </source>
</evidence>
<evidence type="ECO:0000313" key="7">
    <source>
        <dbReference type="EMBL" id="OGY93483.1"/>
    </source>
</evidence>
<dbReference type="NCBIfam" id="TIGR00168">
    <property type="entry name" value="infC"/>
    <property type="match status" value="1"/>
</dbReference>
<dbReference type="Gene3D" id="3.30.110.10">
    <property type="entry name" value="Translation initiation factor 3 (IF-3), C-terminal domain"/>
    <property type="match status" value="1"/>
</dbReference>
<keyword evidence="2 7" id="KW-0396">Initiation factor</keyword>
<evidence type="ECO:0000256" key="2">
    <source>
        <dbReference type="ARBA" id="ARBA00022540"/>
    </source>
</evidence>
<evidence type="ECO:0000259" key="6">
    <source>
        <dbReference type="Pfam" id="PF05198"/>
    </source>
</evidence>
<dbReference type="PANTHER" id="PTHR10938">
    <property type="entry name" value="TRANSLATION INITIATION FACTOR IF-3"/>
    <property type="match status" value="1"/>
</dbReference>
<dbReference type="GO" id="GO:0003743">
    <property type="term" value="F:translation initiation factor activity"/>
    <property type="evidence" value="ECO:0007669"/>
    <property type="project" value="UniProtKB-UniRule"/>
</dbReference>
<dbReference type="Pfam" id="PF00707">
    <property type="entry name" value="IF3_C"/>
    <property type="match status" value="1"/>
</dbReference>
<protein>
    <recommendedName>
        <fullName evidence="4">Translation initiation factor IF-3</fullName>
    </recommendedName>
</protein>
<organism evidence="7 8">
    <name type="scientific">Candidatus Komeilibacteria bacterium RIFOXYC1_FULL_37_11</name>
    <dbReference type="NCBI Taxonomy" id="1798555"/>
    <lineage>
        <taxon>Bacteria</taxon>
        <taxon>Candidatus Komeiliibacteriota</taxon>
    </lineage>
</organism>
<dbReference type="AlphaFoldDB" id="A0A1G2BWE4"/>
<feature type="domain" description="Translation initiation factor 3 C-terminal" evidence="5">
    <location>
        <begin position="91"/>
        <end position="175"/>
    </location>
</feature>
<dbReference type="SUPFAM" id="SSF55200">
    <property type="entry name" value="Translation initiation factor IF3, C-terminal domain"/>
    <property type="match status" value="1"/>
</dbReference>
<dbReference type="GO" id="GO:0032790">
    <property type="term" value="P:ribosome disassembly"/>
    <property type="evidence" value="ECO:0007669"/>
    <property type="project" value="TreeGrafter"/>
</dbReference>
<evidence type="ECO:0000256" key="1">
    <source>
        <dbReference type="ARBA" id="ARBA00005439"/>
    </source>
</evidence>
<dbReference type="GO" id="GO:0005829">
    <property type="term" value="C:cytosol"/>
    <property type="evidence" value="ECO:0007669"/>
    <property type="project" value="TreeGrafter"/>
</dbReference>
<dbReference type="InterPro" id="IPR036787">
    <property type="entry name" value="T_IF-3_N_sf"/>
</dbReference>
<evidence type="ECO:0000256" key="4">
    <source>
        <dbReference type="NCBIfam" id="TIGR00168"/>
    </source>
</evidence>
<feature type="domain" description="Translation initiation factor 3 N-terminal" evidence="6">
    <location>
        <begin position="18"/>
        <end position="86"/>
    </location>
</feature>
<evidence type="ECO:0000259" key="5">
    <source>
        <dbReference type="Pfam" id="PF00707"/>
    </source>
</evidence>
<sequence length="177" mass="20142">MRTNQKNSTRFGGKKYWINKQIRAAEVRVIGEENEQLGVMPLEQALNLAMEKGLDLVEVSPLAQPPVCKIIDHGKFQYQQSRGEKKVKQLETKCIRLSLKIGQHDMLVKQKQAEKFLTKGHNVKIELRLKGREKAFTFKGKAIEIIKKFADDLGGGYNVDKEIQQLGPILSLTINKK</sequence>
<proteinExistence type="inferred from homology"/>
<dbReference type="GO" id="GO:0016020">
    <property type="term" value="C:membrane"/>
    <property type="evidence" value="ECO:0007669"/>
    <property type="project" value="TreeGrafter"/>
</dbReference>
<dbReference type="Gene3D" id="3.10.20.80">
    <property type="entry name" value="Translation initiation factor 3 (IF-3), N-terminal domain"/>
    <property type="match status" value="1"/>
</dbReference>
<dbReference type="GO" id="GO:0043022">
    <property type="term" value="F:ribosome binding"/>
    <property type="evidence" value="ECO:0007669"/>
    <property type="project" value="TreeGrafter"/>
</dbReference>
<comment type="similarity">
    <text evidence="1">Belongs to the IF-3 family.</text>
</comment>
<dbReference type="InterPro" id="IPR001288">
    <property type="entry name" value="Translation_initiation_fac_3"/>
</dbReference>
<dbReference type="EMBL" id="MHKQ01000021">
    <property type="protein sequence ID" value="OGY93483.1"/>
    <property type="molecule type" value="Genomic_DNA"/>
</dbReference>
<dbReference type="PANTHER" id="PTHR10938:SF0">
    <property type="entry name" value="TRANSLATION INITIATION FACTOR IF-3, MITOCHONDRIAL"/>
    <property type="match status" value="1"/>
</dbReference>